<evidence type="ECO:0000313" key="1">
    <source>
        <dbReference type="EMBL" id="QNI31682.1"/>
    </source>
</evidence>
<keyword evidence="2" id="KW-1185">Reference proteome</keyword>
<dbReference type="RefSeq" id="WP_186742538.1">
    <property type="nucleotide sequence ID" value="NZ_CP060394.1"/>
</dbReference>
<reference evidence="1 2" key="1">
    <citation type="submission" date="2020-08" db="EMBL/GenBank/DDBJ databases">
        <title>Edaphobacter telluris sp. nov. and Acidobacterium dinghuensis sp. nov., two acidobacteria isolated from forest soil.</title>
        <authorList>
            <person name="Fu J."/>
            <person name="Qiu L."/>
        </authorList>
    </citation>
    <scope>NUCLEOTIDE SEQUENCE [LARGE SCALE GENOMIC DNA]</scope>
    <source>
        <strain evidence="1">4Y35</strain>
    </source>
</reference>
<dbReference type="KEGG" id="adin:H7849_21905"/>
<sequence>MSSSSTVSTQSRRSFFKMTAAGAAIAIPGFALMNGTEIAFAESKPSLNDSDVAVLQFLAAAELVESDLWEQYCELATNNPGYRNALQRIDESLPDYICGVLEDERSHATFINAFLVAAGKTPINLDPFRTLPSVPVEGAKNIGRLTNLKNLTVDTSYYQRYRQAGNPDFGDAFAQIANIVNQPAVPTSDSLGGDELRSIAQTAAFHFAAIEQGGSSLYNSFMTKVTNLDVVAILASIGPVEVYHFAVFQTALERIRKLEGHDGPSFPDIRENPNRGDIMPEPCTFLDKSLPVCSVIRPRNTNTAGAVAAATGLVNSGLFLGQSQAFFDAVVPLAEAADAALRS</sequence>
<protein>
    <submittedName>
        <fullName evidence="1">Ferritin-like domain-containing protein</fullName>
    </submittedName>
</protein>
<dbReference type="AlphaFoldDB" id="A0A7G8BGL2"/>
<organism evidence="1 2">
    <name type="scientific">Alloacidobacterium dinghuense</name>
    <dbReference type="NCBI Taxonomy" id="2763107"/>
    <lineage>
        <taxon>Bacteria</taxon>
        <taxon>Pseudomonadati</taxon>
        <taxon>Acidobacteriota</taxon>
        <taxon>Terriglobia</taxon>
        <taxon>Terriglobales</taxon>
        <taxon>Acidobacteriaceae</taxon>
        <taxon>Alloacidobacterium</taxon>
    </lineage>
</organism>
<dbReference type="Proteomes" id="UP000515312">
    <property type="component" value="Chromosome"/>
</dbReference>
<dbReference type="EMBL" id="CP060394">
    <property type="protein sequence ID" value="QNI31682.1"/>
    <property type="molecule type" value="Genomic_DNA"/>
</dbReference>
<dbReference type="InterPro" id="IPR006311">
    <property type="entry name" value="TAT_signal"/>
</dbReference>
<dbReference type="Pfam" id="PF13668">
    <property type="entry name" value="Ferritin_2"/>
    <property type="match status" value="1"/>
</dbReference>
<accession>A0A7G8BGL2</accession>
<proteinExistence type="predicted"/>
<gene>
    <name evidence="1" type="ORF">H7849_21905</name>
</gene>
<name>A0A7G8BGL2_9BACT</name>
<dbReference type="PROSITE" id="PS51318">
    <property type="entry name" value="TAT"/>
    <property type="match status" value="1"/>
</dbReference>
<evidence type="ECO:0000313" key="2">
    <source>
        <dbReference type="Proteomes" id="UP000515312"/>
    </source>
</evidence>